<feature type="binding site" evidence="14">
    <location>
        <position position="151"/>
    </location>
    <ligand>
        <name>ATP</name>
        <dbReference type="ChEBI" id="CHEBI:30616"/>
    </ligand>
</feature>
<dbReference type="Pfam" id="PF01300">
    <property type="entry name" value="Sua5_yciO_yrdC"/>
    <property type="match status" value="1"/>
</dbReference>
<feature type="binding site" evidence="14">
    <location>
        <position position="143"/>
    </location>
    <ligand>
        <name>ATP</name>
        <dbReference type="ChEBI" id="CHEBI:30616"/>
    </ligand>
</feature>
<feature type="binding site" evidence="14">
    <location>
        <position position="58"/>
    </location>
    <ligand>
        <name>ATP</name>
        <dbReference type="ChEBI" id="CHEBI:30616"/>
    </ligand>
</feature>
<feature type="binding site" evidence="14">
    <location>
        <position position="141"/>
    </location>
    <ligand>
        <name>L-threonine</name>
        <dbReference type="ChEBI" id="CHEBI:57926"/>
    </ligand>
</feature>
<feature type="binding site" evidence="14">
    <location>
        <position position="62"/>
    </location>
    <ligand>
        <name>ATP</name>
        <dbReference type="ChEBI" id="CHEBI:30616"/>
    </ligand>
</feature>
<reference evidence="16" key="1">
    <citation type="submission" date="2020-10" db="EMBL/GenBank/DDBJ databases">
        <authorList>
            <person name="Gilroy R."/>
        </authorList>
    </citation>
    <scope>NUCLEOTIDE SEQUENCE</scope>
    <source>
        <strain evidence="16">CHK189-12415</strain>
    </source>
</reference>
<dbReference type="EMBL" id="DVHA01000302">
    <property type="protein sequence ID" value="HIR61755.1"/>
    <property type="molecule type" value="Genomic_DNA"/>
</dbReference>
<dbReference type="InterPro" id="IPR010923">
    <property type="entry name" value="T(6)A37_SUA5"/>
</dbReference>
<dbReference type="PANTHER" id="PTHR17490:SF16">
    <property type="entry name" value="THREONYLCARBAMOYL-AMP SYNTHASE"/>
    <property type="match status" value="1"/>
</dbReference>
<organism evidence="16 17">
    <name type="scientific">Candidatus Faecivivens stercoravium</name>
    <dbReference type="NCBI Taxonomy" id="2840803"/>
    <lineage>
        <taxon>Bacteria</taxon>
        <taxon>Bacillati</taxon>
        <taxon>Bacillota</taxon>
        <taxon>Clostridia</taxon>
        <taxon>Eubacteriales</taxon>
        <taxon>Oscillospiraceae</taxon>
        <taxon>Oscillospiraceae incertae sedis</taxon>
        <taxon>Candidatus Faecivivens</taxon>
    </lineage>
</organism>
<dbReference type="PROSITE" id="PS51163">
    <property type="entry name" value="YRDC"/>
    <property type="match status" value="1"/>
</dbReference>
<evidence type="ECO:0000256" key="11">
    <source>
        <dbReference type="ARBA" id="ARBA00029774"/>
    </source>
</evidence>
<comment type="similarity">
    <text evidence="2 13">Belongs to the SUA5 family.</text>
</comment>
<dbReference type="GO" id="GO:0006450">
    <property type="term" value="P:regulation of translational fidelity"/>
    <property type="evidence" value="ECO:0007669"/>
    <property type="project" value="TreeGrafter"/>
</dbReference>
<dbReference type="PIRSF" id="PIRSF004930">
    <property type="entry name" value="Tln_factor_SUA5"/>
    <property type="match status" value="1"/>
</dbReference>
<dbReference type="GO" id="GO:0000049">
    <property type="term" value="F:tRNA binding"/>
    <property type="evidence" value="ECO:0007669"/>
    <property type="project" value="TreeGrafter"/>
</dbReference>
<proteinExistence type="inferred from homology"/>
<dbReference type="GO" id="GO:0008033">
    <property type="term" value="P:tRNA processing"/>
    <property type="evidence" value="ECO:0007669"/>
    <property type="project" value="UniProtKB-KW"/>
</dbReference>
<keyword evidence="5 13" id="KW-0963">Cytoplasm</keyword>
<evidence type="ECO:0000313" key="16">
    <source>
        <dbReference type="EMBL" id="HIR61755.1"/>
    </source>
</evidence>
<keyword evidence="8 13" id="KW-0548">Nucleotidyltransferase</keyword>
<comment type="function">
    <text evidence="13">Required for the formation of a threonylcarbamoyl group on adenosine at position 37 (t(6)A37) in tRNAs that read codons beginning with adenine.</text>
</comment>
<keyword evidence="6 13" id="KW-0808">Transferase</keyword>
<comment type="caution">
    <text evidence="16">The sequence shown here is derived from an EMBL/GenBank/DDBJ whole genome shotgun (WGS) entry which is preliminary data.</text>
</comment>
<protein>
    <recommendedName>
        <fullName evidence="4 13">Threonylcarbamoyl-AMP synthase</fullName>
        <shortName evidence="13">TC-AMP synthase</shortName>
        <ecNumber evidence="3 13">2.7.7.87</ecNumber>
    </recommendedName>
    <alternativeName>
        <fullName evidence="11 13">L-threonylcarbamoyladenylate synthase</fullName>
    </alternativeName>
</protein>
<name>A0A9D1DYW4_9FIRM</name>
<comment type="subcellular location">
    <subcellularLocation>
        <location evidence="1 13">Cytoplasm</location>
    </subcellularLocation>
</comment>
<dbReference type="SUPFAM" id="SSF55821">
    <property type="entry name" value="YrdC/RibB"/>
    <property type="match status" value="1"/>
</dbReference>
<dbReference type="GO" id="GO:0005737">
    <property type="term" value="C:cytoplasm"/>
    <property type="evidence" value="ECO:0007669"/>
    <property type="project" value="UniProtKB-SubCell"/>
</dbReference>
<keyword evidence="10 13" id="KW-0067">ATP-binding</keyword>
<dbReference type="GO" id="GO:0005524">
    <property type="term" value="F:ATP binding"/>
    <property type="evidence" value="ECO:0007669"/>
    <property type="project" value="UniProtKB-UniRule"/>
</dbReference>
<evidence type="ECO:0000256" key="8">
    <source>
        <dbReference type="ARBA" id="ARBA00022695"/>
    </source>
</evidence>
<feature type="binding site" evidence="14">
    <location>
        <position position="67"/>
    </location>
    <ligand>
        <name>L-threonine</name>
        <dbReference type="ChEBI" id="CHEBI:57926"/>
    </ligand>
</feature>
<dbReference type="InterPro" id="IPR005145">
    <property type="entry name" value="Sua5_C"/>
</dbReference>
<evidence type="ECO:0000259" key="15">
    <source>
        <dbReference type="PROSITE" id="PS51163"/>
    </source>
</evidence>
<evidence type="ECO:0000256" key="2">
    <source>
        <dbReference type="ARBA" id="ARBA00007663"/>
    </source>
</evidence>
<dbReference type="Pfam" id="PF03481">
    <property type="entry name" value="Sua5_C"/>
    <property type="match status" value="1"/>
</dbReference>
<dbReference type="InterPro" id="IPR038385">
    <property type="entry name" value="Sua5/YwlC_C"/>
</dbReference>
<evidence type="ECO:0000256" key="12">
    <source>
        <dbReference type="ARBA" id="ARBA00048366"/>
    </source>
</evidence>
<evidence type="ECO:0000313" key="17">
    <source>
        <dbReference type="Proteomes" id="UP000824241"/>
    </source>
</evidence>
<keyword evidence="9 13" id="KW-0547">Nucleotide-binding</keyword>
<comment type="catalytic activity">
    <reaction evidence="12 13">
        <text>L-threonine + hydrogencarbonate + ATP = L-threonylcarbamoyladenylate + diphosphate + H2O</text>
        <dbReference type="Rhea" id="RHEA:36407"/>
        <dbReference type="ChEBI" id="CHEBI:15377"/>
        <dbReference type="ChEBI" id="CHEBI:17544"/>
        <dbReference type="ChEBI" id="CHEBI:30616"/>
        <dbReference type="ChEBI" id="CHEBI:33019"/>
        <dbReference type="ChEBI" id="CHEBI:57926"/>
        <dbReference type="ChEBI" id="CHEBI:73682"/>
        <dbReference type="EC" id="2.7.7.87"/>
    </reaction>
</comment>
<dbReference type="InterPro" id="IPR017945">
    <property type="entry name" value="DHBP_synth_RibB-like_a/b_dom"/>
</dbReference>
<feature type="binding site" evidence="14">
    <location>
        <position position="121"/>
    </location>
    <ligand>
        <name>L-threonine</name>
        <dbReference type="ChEBI" id="CHEBI:57926"/>
    </ligand>
</feature>
<evidence type="ECO:0000256" key="4">
    <source>
        <dbReference type="ARBA" id="ARBA00015492"/>
    </source>
</evidence>
<evidence type="ECO:0000256" key="7">
    <source>
        <dbReference type="ARBA" id="ARBA00022694"/>
    </source>
</evidence>
<sequence>MEKWKTELVPADEANIARAAALLRQGEVVGFPTETVYGLAGDALNPEAVEKIFRAKGRPQDNPLIVHIASMEMLPDLVNNPPELAFKLAEAFWPGPMTMVLPKSARIPDVTSAGLSTVGIRFPSNPVAQALIRESGLPIAAPSGNLSGRPSPTAAQHMMEDMDGRIPMILDGGPCAVGVESTVIGVGEDRVRLFRPGGITVEMLEEICPVEIDPGVLHVVEAGRKVASPGMKYRHYAPKADVKIVEGSFDAFRAFIGRQAGEGVFAIVFDGEETALPVPALSFGAEDDPAAQAHLLFDLLRECDERGAKEVYVRSPRTTGIGLAVYNRLLRAAAFQIVHLDESGVAAQ</sequence>
<keyword evidence="7 13" id="KW-0819">tRNA processing</keyword>
<evidence type="ECO:0000256" key="3">
    <source>
        <dbReference type="ARBA" id="ARBA00012584"/>
    </source>
</evidence>
<gene>
    <name evidence="16" type="ORF">IAB37_09300</name>
</gene>
<evidence type="ECO:0000256" key="14">
    <source>
        <dbReference type="PIRSR" id="PIRSR004930-1"/>
    </source>
</evidence>
<dbReference type="Gene3D" id="3.40.50.11030">
    <property type="entry name" value="Threonylcarbamoyl-AMP synthase, C-terminal domain"/>
    <property type="match status" value="1"/>
</dbReference>
<feature type="binding site" evidence="14">
    <location>
        <position position="236"/>
    </location>
    <ligand>
        <name>ATP</name>
        <dbReference type="ChEBI" id="CHEBI:30616"/>
    </ligand>
</feature>
<feature type="domain" description="YrdC-like" evidence="15">
    <location>
        <begin position="13"/>
        <end position="199"/>
    </location>
</feature>
<feature type="binding site" evidence="14">
    <location>
        <position position="195"/>
    </location>
    <ligand>
        <name>ATP</name>
        <dbReference type="ChEBI" id="CHEBI:30616"/>
    </ligand>
</feature>
<evidence type="ECO:0000256" key="6">
    <source>
        <dbReference type="ARBA" id="ARBA00022679"/>
    </source>
</evidence>
<dbReference type="Gene3D" id="3.90.870.10">
    <property type="entry name" value="DHBP synthase"/>
    <property type="match status" value="1"/>
</dbReference>
<accession>A0A9D1DYW4</accession>
<dbReference type="FunFam" id="3.90.870.10:FF:000009">
    <property type="entry name" value="Threonylcarbamoyl-AMP synthase, putative"/>
    <property type="match status" value="1"/>
</dbReference>
<dbReference type="InterPro" id="IPR006070">
    <property type="entry name" value="Sua5-like_dom"/>
</dbReference>
<evidence type="ECO:0000256" key="13">
    <source>
        <dbReference type="PIRNR" id="PIRNR004930"/>
    </source>
</evidence>
<evidence type="ECO:0000256" key="9">
    <source>
        <dbReference type="ARBA" id="ARBA00022741"/>
    </source>
</evidence>
<dbReference type="InterPro" id="IPR050156">
    <property type="entry name" value="TC-AMP_synthase_SUA5"/>
</dbReference>
<dbReference type="AlphaFoldDB" id="A0A9D1DYW4"/>
<dbReference type="NCBIfam" id="TIGR00057">
    <property type="entry name" value="L-threonylcarbamoyladenylate synthase"/>
    <property type="match status" value="1"/>
</dbReference>
<feature type="binding site" evidence="14">
    <location>
        <position position="181"/>
    </location>
    <ligand>
        <name>L-threonine</name>
        <dbReference type="ChEBI" id="CHEBI:57926"/>
    </ligand>
</feature>
<reference evidence="16" key="2">
    <citation type="journal article" date="2021" name="PeerJ">
        <title>Extensive microbial diversity within the chicken gut microbiome revealed by metagenomics and culture.</title>
        <authorList>
            <person name="Gilroy R."/>
            <person name="Ravi A."/>
            <person name="Getino M."/>
            <person name="Pursley I."/>
            <person name="Horton D.L."/>
            <person name="Alikhan N.F."/>
            <person name="Baker D."/>
            <person name="Gharbi K."/>
            <person name="Hall N."/>
            <person name="Watson M."/>
            <person name="Adriaenssens E.M."/>
            <person name="Foster-Nyarko E."/>
            <person name="Jarju S."/>
            <person name="Secka A."/>
            <person name="Antonio M."/>
            <person name="Oren A."/>
            <person name="Chaudhuri R.R."/>
            <person name="La Ragione R."/>
            <person name="Hildebrand F."/>
            <person name="Pallen M.J."/>
        </authorList>
    </citation>
    <scope>NUCLEOTIDE SEQUENCE</scope>
    <source>
        <strain evidence="16">CHK189-12415</strain>
    </source>
</reference>
<evidence type="ECO:0000256" key="1">
    <source>
        <dbReference type="ARBA" id="ARBA00004496"/>
    </source>
</evidence>
<evidence type="ECO:0000256" key="10">
    <source>
        <dbReference type="ARBA" id="ARBA00022840"/>
    </source>
</evidence>
<feature type="binding site" evidence="14">
    <location>
        <position position="117"/>
    </location>
    <ligand>
        <name>ATP</name>
        <dbReference type="ChEBI" id="CHEBI:30616"/>
    </ligand>
</feature>
<dbReference type="GO" id="GO:0003725">
    <property type="term" value="F:double-stranded RNA binding"/>
    <property type="evidence" value="ECO:0007669"/>
    <property type="project" value="UniProtKB-UniRule"/>
</dbReference>
<feature type="binding site" evidence="14">
    <location>
        <position position="35"/>
    </location>
    <ligand>
        <name>L-threonine</name>
        <dbReference type="ChEBI" id="CHEBI:57926"/>
    </ligand>
</feature>
<evidence type="ECO:0000256" key="5">
    <source>
        <dbReference type="ARBA" id="ARBA00022490"/>
    </source>
</evidence>
<dbReference type="EC" id="2.7.7.87" evidence="3 13"/>
<dbReference type="GO" id="GO:0061710">
    <property type="term" value="F:L-threonylcarbamoyladenylate synthase"/>
    <property type="evidence" value="ECO:0007669"/>
    <property type="project" value="UniProtKB-EC"/>
</dbReference>
<dbReference type="Proteomes" id="UP000824241">
    <property type="component" value="Unassembled WGS sequence"/>
</dbReference>
<dbReference type="PANTHER" id="PTHR17490">
    <property type="entry name" value="SUA5"/>
    <property type="match status" value="1"/>
</dbReference>